<comment type="caution">
    <text evidence="1">The sequence shown here is derived from an EMBL/GenBank/DDBJ whole genome shotgun (WGS) entry which is preliminary data.</text>
</comment>
<gene>
    <name evidence="1" type="ORF">Mgra_00003773</name>
</gene>
<evidence type="ECO:0000313" key="1">
    <source>
        <dbReference type="EMBL" id="KAF7636828.1"/>
    </source>
</evidence>
<reference evidence="1" key="1">
    <citation type="journal article" date="2020" name="Ecol. Evol.">
        <title>Genome structure and content of the rice root-knot nematode (Meloidogyne graminicola).</title>
        <authorList>
            <person name="Phan N.T."/>
            <person name="Danchin E.G.J."/>
            <person name="Klopp C."/>
            <person name="Perfus-Barbeoch L."/>
            <person name="Kozlowski D.K."/>
            <person name="Koutsovoulos G.D."/>
            <person name="Lopez-Roques C."/>
            <person name="Bouchez O."/>
            <person name="Zahm M."/>
            <person name="Besnard G."/>
            <person name="Bellafiore S."/>
        </authorList>
    </citation>
    <scope>NUCLEOTIDE SEQUENCE</scope>
    <source>
        <strain evidence="1">VN-18</strain>
    </source>
</reference>
<organism evidence="1 2">
    <name type="scientific">Meloidogyne graminicola</name>
    <dbReference type="NCBI Taxonomy" id="189291"/>
    <lineage>
        <taxon>Eukaryota</taxon>
        <taxon>Metazoa</taxon>
        <taxon>Ecdysozoa</taxon>
        <taxon>Nematoda</taxon>
        <taxon>Chromadorea</taxon>
        <taxon>Rhabditida</taxon>
        <taxon>Tylenchina</taxon>
        <taxon>Tylenchomorpha</taxon>
        <taxon>Tylenchoidea</taxon>
        <taxon>Meloidogynidae</taxon>
        <taxon>Meloidogyninae</taxon>
        <taxon>Meloidogyne</taxon>
    </lineage>
</organism>
<proteinExistence type="predicted"/>
<dbReference type="EMBL" id="JABEBT010000026">
    <property type="protein sequence ID" value="KAF7636828.1"/>
    <property type="molecule type" value="Genomic_DNA"/>
</dbReference>
<sequence length="71" mass="8414">MRNFLGDNNTMLINLEMLFPIQMRIDIFENKFKINLYRQILSSENNFNAIIGLKLSKLIEIGIKKIEVNKR</sequence>
<keyword evidence="2" id="KW-1185">Reference proteome</keyword>
<evidence type="ECO:0000313" key="2">
    <source>
        <dbReference type="Proteomes" id="UP000605970"/>
    </source>
</evidence>
<dbReference type="Proteomes" id="UP000605970">
    <property type="component" value="Unassembled WGS sequence"/>
</dbReference>
<feature type="non-terminal residue" evidence="1">
    <location>
        <position position="71"/>
    </location>
</feature>
<accession>A0A8S9ZUF4</accession>
<dbReference type="OrthoDB" id="10629116at2759"/>
<dbReference type="AlphaFoldDB" id="A0A8S9ZUF4"/>
<protein>
    <submittedName>
        <fullName evidence="1">Uncharacterized protein</fullName>
    </submittedName>
</protein>
<name>A0A8S9ZUF4_9BILA</name>